<evidence type="ECO:0000313" key="2">
    <source>
        <dbReference type="EMBL" id="GAA6132746.1"/>
    </source>
</evidence>
<sequence>MRLREGTAADAKACAALFTAAVHGLAGQHYDSAQRHAWAPLTPDITFWQQRLAGLQVLLAEDASGLLGFIGYAQDGHIDMLFCAPRVARRGVASALYREAETRLRQRGVERLCTEASLLAQPFFLRQGFTSDAREEVERAGVRLPGYRMSKMLD</sequence>
<feature type="domain" description="N-acetyltransferase" evidence="1">
    <location>
        <begin position="1"/>
        <end position="154"/>
    </location>
</feature>
<name>A0ABP9ZTF6_9GAMM</name>
<dbReference type="PANTHER" id="PTHR43451">
    <property type="entry name" value="ACETYLTRANSFERASE (GNAT) FAMILY PROTEIN"/>
    <property type="match status" value="1"/>
</dbReference>
<dbReference type="Gene3D" id="3.40.630.30">
    <property type="match status" value="1"/>
</dbReference>
<dbReference type="InterPro" id="IPR000182">
    <property type="entry name" value="GNAT_dom"/>
</dbReference>
<dbReference type="PROSITE" id="PS51186">
    <property type="entry name" value="GNAT"/>
    <property type="match status" value="1"/>
</dbReference>
<dbReference type="InterPro" id="IPR016181">
    <property type="entry name" value="Acyl_CoA_acyltransferase"/>
</dbReference>
<protein>
    <submittedName>
        <fullName evidence="2">GNAT family N-acetyltransferase</fullName>
    </submittedName>
</protein>
<gene>
    <name evidence="2" type="ORF">NBRC116187_31060</name>
</gene>
<accession>A0ABP9ZTF6</accession>
<comment type="caution">
    <text evidence="2">The sequence shown here is derived from an EMBL/GenBank/DDBJ whole genome shotgun (WGS) entry which is preliminary data.</text>
</comment>
<evidence type="ECO:0000259" key="1">
    <source>
        <dbReference type="PROSITE" id="PS51186"/>
    </source>
</evidence>
<keyword evidence="3" id="KW-1185">Reference proteome</keyword>
<organism evidence="2 3">
    <name type="scientific">Halopseudomonas sabulinigri</name>
    <dbReference type="NCBI Taxonomy" id="472181"/>
    <lineage>
        <taxon>Bacteria</taxon>
        <taxon>Pseudomonadati</taxon>
        <taxon>Pseudomonadota</taxon>
        <taxon>Gammaproteobacteria</taxon>
        <taxon>Pseudomonadales</taxon>
        <taxon>Pseudomonadaceae</taxon>
        <taxon>Halopseudomonas</taxon>
    </lineage>
</organism>
<reference evidence="2 3" key="1">
    <citation type="submission" date="2024-04" db="EMBL/GenBank/DDBJ databases">
        <title>Draft genome sequence of Halopseudomonas sabulinigri NBRC 116187.</title>
        <authorList>
            <person name="Miyakawa T."/>
            <person name="Kusuya Y."/>
            <person name="Miura T."/>
        </authorList>
    </citation>
    <scope>NUCLEOTIDE SEQUENCE [LARGE SCALE GENOMIC DNA]</scope>
    <source>
        <strain evidence="2 3">4NH20-0042</strain>
    </source>
</reference>
<dbReference type="PANTHER" id="PTHR43451:SF1">
    <property type="entry name" value="ACETYLTRANSFERASE"/>
    <property type="match status" value="1"/>
</dbReference>
<dbReference type="InterPro" id="IPR052564">
    <property type="entry name" value="N-acetyltrans/Recomb-assoc"/>
</dbReference>
<evidence type="ECO:0000313" key="3">
    <source>
        <dbReference type="Proteomes" id="UP001486808"/>
    </source>
</evidence>
<dbReference type="Pfam" id="PF13673">
    <property type="entry name" value="Acetyltransf_10"/>
    <property type="match status" value="1"/>
</dbReference>
<dbReference type="CDD" id="cd04301">
    <property type="entry name" value="NAT_SF"/>
    <property type="match status" value="1"/>
</dbReference>
<dbReference type="RefSeq" id="WP_353389503.1">
    <property type="nucleotide sequence ID" value="NZ_BAABWD010000004.1"/>
</dbReference>
<proteinExistence type="predicted"/>
<dbReference type="SUPFAM" id="SSF55729">
    <property type="entry name" value="Acyl-CoA N-acyltransferases (Nat)"/>
    <property type="match status" value="1"/>
</dbReference>
<dbReference type="Proteomes" id="UP001486808">
    <property type="component" value="Unassembled WGS sequence"/>
</dbReference>
<dbReference type="EMBL" id="BAABWD010000004">
    <property type="protein sequence ID" value="GAA6132746.1"/>
    <property type="molecule type" value="Genomic_DNA"/>
</dbReference>